<dbReference type="Gene3D" id="2.40.70.10">
    <property type="entry name" value="Acid Proteases"/>
    <property type="match status" value="1"/>
</dbReference>
<proteinExistence type="predicted"/>
<comment type="caution">
    <text evidence="1">The sequence shown here is derived from an EMBL/GenBank/DDBJ whole genome shotgun (WGS) entry which is preliminary data.</text>
</comment>
<dbReference type="PANTHER" id="PTHR33067:SF35">
    <property type="entry name" value="ASPARTIC PEPTIDASE DDI1-TYPE DOMAIN-CONTAINING PROTEIN"/>
    <property type="match status" value="1"/>
</dbReference>
<organism evidence="1 2">
    <name type="scientific">Cuscuta europaea</name>
    <name type="common">European dodder</name>
    <dbReference type="NCBI Taxonomy" id="41803"/>
    <lineage>
        <taxon>Eukaryota</taxon>
        <taxon>Viridiplantae</taxon>
        <taxon>Streptophyta</taxon>
        <taxon>Embryophyta</taxon>
        <taxon>Tracheophyta</taxon>
        <taxon>Spermatophyta</taxon>
        <taxon>Magnoliopsida</taxon>
        <taxon>eudicotyledons</taxon>
        <taxon>Gunneridae</taxon>
        <taxon>Pentapetalae</taxon>
        <taxon>asterids</taxon>
        <taxon>lamiids</taxon>
        <taxon>Solanales</taxon>
        <taxon>Convolvulaceae</taxon>
        <taxon>Cuscuteae</taxon>
        <taxon>Cuscuta</taxon>
        <taxon>Cuscuta subgen. Cuscuta</taxon>
    </lineage>
</organism>
<sequence length="130" mass="14668">MCIQLVERSVKYPRGIAEDVLVKVDKFVIPVDFVVLDMPQDFDVSLILGRLFLTTAQALIDVGEGKLILRVREEKVTFCMVKLAKQSCQDVNECFLLDAIDPPGEEGGTPIPVKYQVESTRKRCLIQVRE</sequence>
<evidence type="ECO:0000313" key="1">
    <source>
        <dbReference type="EMBL" id="CAH9118910.1"/>
    </source>
</evidence>
<protein>
    <submittedName>
        <fullName evidence="1">Uncharacterized protein</fullName>
    </submittedName>
</protein>
<evidence type="ECO:0000313" key="2">
    <source>
        <dbReference type="Proteomes" id="UP001152484"/>
    </source>
</evidence>
<dbReference type="InterPro" id="IPR021109">
    <property type="entry name" value="Peptidase_aspartic_dom_sf"/>
</dbReference>
<dbReference type="OrthoDB" id="1724182at2759"/>
<dbReference type="Proteomes" id="UP001152484">
    <property type="component" value="Unassembled WGS sequence"/>
</dbReference>
<gene>
    <name evidence="1" type="ORF">CEURO_LOCUS22132</name>
</gene>
<dbReference type="EMBL" id="CAMAPE010000077">
    <property type="protein sequence ID" value="CAH9118910.1"/>
    <property type="molecule type" value="Genomic_DNA"/>
</dbReference>
<dbReference type="AlphaFoldDB" id="A0A9P1A0C2"/>
<accession>A0A9P1A0C2</accession>
<keyword evidence="2" id="KW-1185">Reference proteome</keyword>
<name>A0A9P1A0C2_CUSEU</name>
<reference evidence="1" key="1">
    <citation type="submission" date="2022-07" db="EMBL/GenBank/DDBJ databases">
        <authorList>
            <person name="Macas J."/>
            <person name="Novak P."/>
            <person name="Neumann P."/>
        </authorList>
    </citation>
    <scope>NUCLEOTIDE SEQUENCE</scope>
</reference>
<dbReference type="PANTHER" id="PTHR33067">
    <property type="entry name" value="RNA-DIRECTED DNA POLYMERASE-RELATED"/>
    <property type="match status" value="1"/>
</dbReference>